<dbReference type="AlphaFoldDB" id="A0A8F5BWL2"/>
<name>A0A8F5BWL2_9CREN</name>
<reference evidence="1" key="1">
    <citation type="journal article" date="2021" name="Environ. Microbiol.">
        <title>New insights into the diversity and evolution of the archaeal mobilome from three complete genomes of Saccharolobus shibatae.</title>
        <authorList>
            <person name="Medvedeva S."/>
            <person name="Brandt D."/>
            <person name="Cvirkaite-Krupovic V."/>
            <person name="Liu Y."/>
            <person name="Severinov K."/>
            <person name="Ishino S."/>
            <person name="Ishino Y."/>
            <person name="Prangishvili D."/>
            <person name="Kalinowski J."/>
            <person name="Krupovic M."/>
        </authorList>
    </citation>
    <scope>NUCLEOTIDE SEQUENCE</scope>
    <source>
        <strain evidence="1">BEU9</strain>
    </source>
</reference>
<proteinExistence type="predicted"/>
<protein>
    <submittedName>
        <fullName evidence="1">Uncharacterized protein</fullName>
    </submittedName>
</protein>
<dbReference type="RefSeq" id="WP_218260748.1">
    <property type="nucleotide sequence ID" value="NZ_CP077715.1"/>
</dbReference>
<dbReference type="Proteomes" id="UP000693941">
    <property type="component" value="Chromosome"/>
</dbReference>
<gene>
    <name evidence="1" type="ORF">J5U21_02287</name>
</gene>
<sequence length="100" mass="10742">MELCVNTKLSLSGASANVKIYTISENICNEITSIINNISLSELMNLVGRHGGCEITSDNPLTIKTCDNEIEVVVSPANLLARMGWGKAVSKARENCKGCQ</sequence>
<evidence type="ECO:0000313" key="1">
    <source>
        <dbReference type="EMBL" id="QXJ32636.1"/>
    </source>
</evidence>
<dbReference type="GeneID" id="65560701"/>
<dbReference type="EMBL" id="CP077715">
    <property type="protein sequence ID" value="QXJ32636.1"/>
    <property type="molecule type" value="Genomic_DNA"/>
</dbReference>
<accession>A0A8F5BWL2</accession>
<organism evidence="1 2">
    <name type="scientific">Saccharolobus shibatae</name>
    <dbReference type="NCBI Taxonomy" id="2286"/>
    <lineage>
        <taxon>Archaea</taxon>
        <taxon>Thermoproteota</taxon>
        <taxon>Thermoprotei</taxon>
        <taxon>Sulfolobales</taxon>
        <taxon>Sulfolobaceae</taxon>
        <taxon>Saccharolobus</taxon>
    </lineage>
</organism>
<evidence type="ECO:0000313" key="2">
    <source>
        <dbReference type="Proteomes" id="UP000693941"/>
    </source>
</evidence>